<dbReference type="AlphaFoldDB" id="A0AAJ0F153"/>
<sequence length="203" mass="23181">MSNFDENNDSNQPLLGQIRRTQASLTSDYARWRSQTRGVLASNAKHYLVLGLVALDVGCILADIFIALIACDLQLKGEEWVDRTREALHVVALVFSSLFLAELLVSVWAYGRRFFSDWFHCFDGFIILASFIIDVLTRGILEEIGSLIIILRLWRFVKIVEELSLGASERMEEIEGRVVDLERENLDLKAQVETMREEGSWRG</sequence>
<accession>A0AAJ0F153</accession>
<dbReference type="GO" id="GO:0005886">
    <property type="term" value="C:plasma membrane"/>
    <property type="evidence" value="ECO:0007669"/>
    <property type="project" value="UniProtKB-SubCell"/>
</dbReference>
<evidence type="ECO:0000256" key="12">
    <source>
        <dbReference type="ARBA" id="ARBA00031989"/>
    </source>
</evidence>
<evidence type="ECO:0000256" key="5">
    <source>
        <dbReference type="ARBA" id="ARBA00022692"/>
    </source>
</evidence>
<evidence type="ECO:0000256" key="3">
    <source>
        <dbReference type="ARBA" id="ARBA00022448"/>
    </source>
</evidence>
<evidence type="ECO:0000256" key="2">
    <source>
        <dbReference type="ARBA" id="ARBA00015897"/>
    </source>
</evidence>
<evidence type="ECO:0000313" key="16">
    <source>
        <dbReference type="EMBL" id="KAK1750821.1"/>
    </source>
</evidence>
<evidence type="ECO:0000256" key="4">
    <source>
        <dbReference type="ARBA" id="ARBA00022475"/>
    </source>
</evidence>
<evidence type="ECO:0000256" key="8">
    <source>
        <dbReference type="ARBA" id="ARBA00023054"/>
    </source>
</evidence>
<comment type="caution">
    <text evidence="16">The sequence shown here is derived from an EMBL/GenBank/DDBJ whole genome shotgun (WGS) entry which is preliminary data.</text>
</comment>
<dbReference type="PANTHER" id="PTHR46480:SF1">
    <property type="entry name" value="VOLTAGE-GATED HYDROGEN CHANNEL 1"/>
    <property type="match status" value="1"/>
</dbReference>
<keyword evidence="6" id="KW-0851">Voltage-gated channel</keyword>
<dbReference type="PANTHER" id="PTHR46480">
    <property type="entry name" value="F20B24.22"/>
    <property type="match status" value="1"/>
</dbReference>
<evidence type="ECO:0000256" key="11">
    <source>
        <dbReference type="ARBA" id="ARBA00023303"/>
    </source>
</evidence>
<evidence type="ECO:0000256" key="9">
    <source>
        <dbReference type="ARBA" id="ARBA00023065"/>
    </source>
</evidence>
<proteinExistence type="predicted"/>
<evidence type="ECO:0000313" key="17">
    <source>
        <dbReference type="Proteomes" id="UP001239445"/>
    </source>
</evidence>
<feature type="domain" description="Ion transport" evidence="15">
    <location>
        <begin position="65"/>
        <end position="160"/>
    </location>
</feature>
<dbReference type="GO" id="GO:0030171">
    <property type="term" value="F:voltage-gated proton channel activity"/>
    <property type="evidence" value="ECO:0007669"/>
    <property type="project" value="InterPro"/>
</dbReference>
<feature type="transmembrane region" description="Helical" evidence="14">
    <location>
        <begin position="122"/>
        <end position="141"/>
    </location>
</feature>
<dbReference type="Proteomes" id="UP001239445">
    <property type="component" value="Unassembled WGS sequence"/>
</dbReference>
<keyword evidence="4" id="KW-1003">Cell membrane</keyword>
<keyword evidence="11" id="KW-0407">Ion channel</keyword>
<evidence type="ECO:0000256" key="7">
    <source>
        <dbReference type="ARBA" id="ARBA00022989"/>
    </source>
</evidence>
<feature type="transmembrane region" description="Helical" evidence="14">
    <location>
        <begin position="47"/>
        <end position="75"/>
    </location>
</feature>
<evidence type="ECO:0000256" key="10">
    <source>
        <dbReference type="ARBA" id="ARBA00023136"/>
    </source>
</evidence>
<comment type="subcellular location">
    <subcellularLocation>
        <location evidence="1">Cell membrane</location>
        <topology evidence="1">Multi-pass membrane protein</topology>
    </subcellularLocation>
</comment>
<gene>
    <name evidence="16" type="ORF">QBC47DRAFT_87364</name>
</gene>
<keyword evidence="7 14" id="KW-1133">Transmembrane helix</keyword>
<keyword evidence="5 14" id="KW-0812">Transmembrane</keyword>
<dbReference type="InterPro" id="IPR027359">
    <property type="entry name" value="Volt_channel_dom_sf"/>
</dbReference>
<keyword evidence="9" id="KW-0406">Ion transport</keyword>
<dbReference type="InterPro" id="IPR031846">
    <property type="entry name" value="Hvcn1"/>
</dbReference>
<dbReference type="Pfam" id="PF00520">
    <property type="entry name" value="Ion_trans"/>
    <property type="match status" value="1"/>
</dbReference>
<keyword evidence="10 14" id="KW-0472">Membrane</keyword>
<keyword evidence="8 13" id="KW-0175">Coiled coil</keyword>
<evidence type="ECO:0000256" key="13">
    <source>
        <dbReference type="SAM" id="Coils"/>
    </source>
</evidence>
<dbReference type="GO" id="GO:0034702">
    <property type="term" value="C:monoatomic ion channel complex"/>
    <property type="evidence" value="ECO:0007669"/>
    <property type="project" value="UniProtKB-KW"/>
</dbReference>
<dbReference type="Gene3D" id="1.20.120.350">
    <property type="entry name" value="Voltage-gated potassium channels. Chain C"/>
    <property type="match status" value="1"/>
</dbReference>
<feature type="coiled-coil region" evidence="13">
    <location>
        <begin position="164"/>
        <end position="198"/>
    </location>
</feature>
<dbReference type="InterPro" id="IPR005821">
    <property type="entry name" value="Ion_trans_dom"/>
</dbReference>
<dbReference type="EMBL" id="MU839844">
    <property type="protein sequence ID" value="KAK1750821.1"/>
    <property type="molecule type" value="Genomic_DNA"/>
</dbReference>
<evidence type="ECO:0000259" key="15">
    <source>
        <dbReference type="Pfam" id="PF00520"/>
    </source>
</evidence>
<reference evidence="16" key="1">
    <citation type="submission" date="2023-06" db="EMBL/GenBank/DDBJ databases">
        <title>Genome-scale phylogeny and comparative genomics of the fungal order Sordariales.</title>
        <authorList>
            <consortium name="Lawrence Berkeley National Laboratory"/>
            <person name="Hensen N."/>
            <person name="Bonometti L."/>
            <person name="Westerberg I."/>
            <person name="Brannstrom I.O."/>
            <person name="Guillou S."/>
            <person name="Cros-Aarteil S."/>
            <person name="Calhoun S."/>
            <person name="Haridas S."/>
            <person name="Kuo A."/>
            <person name="Mondo S."/>
            <person name="Pangilinan J."/>
            <person name="Riley R."/>
            <person name="Labutti K."/>
            <person name="Andreopoulos B."/>
            <person name="Lipzen A."/>
            <person name="Chen C."/>
            <person name="Yanf M."/>
            <person name="Daum C."/>
            <person name="Ng V."/>
            <person name="Clum A."/>
            <person name="Steindorff A."/>
            <person name="Ohm R."/>
            <person name="Martin F."/>
            <person name="Silar P."/>
            <person name="Natvig D."/>
            <person name="Lalanne C."/>
            <person name="Gautier V."/>
            <person name="Ament-Velasquez S.L."/>
            <person name="Kruys A."/>
            <person name="Hutchinson M.I."/>
            <person name="Powell A.J."/>
            <person name="Barry K."/>
            <person name="Miller A.N."/>
            <person name="Grigoriev I.V."/>
            <person name="Debuchy R."/>
            <person name="Gladieux P."/>
            <person name="Thoren M.H."/>
            <person name="Johannesson H."/>
        </authorList>
    </citation>
    <scope>NUCLEOTIDE SEQUENCE</scope>
    <source>
        <strain evidence="16">PSN4</strain>
    </source>
</reference>
<evidence type="ECO:0000256" key="14">
    <source>
        <dbReference type="SAM" id="Phobius"/>
    </source>
</evidence>
<evidence type="ECO:0000256" key="6">
    <source>
        <dbReference type="ARBA" id="ARBA00022882"/>
    </source>
</evidence>
<feature type="transmembrane region" description="Helical" evidence="14">
    <location>
        <begin position="87"/>
        <end position="110"/>
    </location>
</feature>
<protein>
    <recommendedName>
        <fullName evidence="2">Voltage-gated hydrogen channel 1</fullName>
    </recommendedName>
    <alternativeName>
        <fullName evidence="12">Hydrogen voltage-gated channel 1</fullName>
    </alternativeName>
</protein>
<keyword evidence="17" id="KW-1185">Reference proteome</keyword>
<keyword evidence="3" id="KW-0813">Transport</keyword>
<organism evidence="16 17">
    <name type="scientific">Echria macrotheca</name>
    <dbReference type="NCBI Taxonomy" id="438768"/>
    <lineage>
        <taxon>Eukaryota</taxon>
        <taxon>Fungi</taxon>
        <taxon>Dikarya</taxon>
        <taxon>Ascomycota</taxon>
        <taxon>Pezizomycotina</taxon>
        <taxon>Sordariomycetes</taxon>
        <taxon>Sordariomycetidae</taxon>
        <taxon>Sordariales</taxon>
        <taxon>Schizotheciaceae</taxon>
        <taxon>Echria</taxon>
    </lineage>
</organism>
<evidence type="ECO:0000256" key="1">
    <source>
        <dbReference type="ARBA" id="ARBA00004651"/>
    </source>
</evidence>
<name>A0AAJ0F153_9PEZI</name>